<accession>A0A328AG81</accession>
<evidence type="ECO:0000256" key="1">
    <source>
        <dbReference type="SAM" id="SignalP"/>
    </source>
</evidence>
<feature type="chain" id="PRO_5016319229" description="SnoaL-like domain-containing protein" evidence="1">
    <location>
        <begin position="22"/>
        <end position="170"/>
    </location>
</feature>
<evidence type="ECO:0000313" key="3">
    <source>
        <dbReference type="EMBL" id="RAK53527.1"/>
    </source>
</evidence>
<dbReference type="Pfam" id="PF13474">
    <property type="entry name" value="SnoaL_3"/>
    <property type="match status" value="1"/>
</dbReference>
<dbReference type="InterPro" id="IPR037401">
    <property type="entry name" value="SnoaL-like"/>
</dbReference>
<keyword evidence="4" id="KW-1185">Reference proteome</keyword>
<sequence>MNLPTFVTTAALGLMLAPAFAASAPPAKAEKPAPPEATVRHFIDSFNKGDLKAAAATHTADAVIIDEMPPHVWRGPNAFQAWTGDLQKASQAAGQTDERVTLGPAVRSDVNGETAYAVVKATFSFKQKGKSMSEPAEMVAALRREGGGWKIAGWAWSGGAPHPSAAKPKH</sequence>
<feature type="domain" description="SnoaL-like" evidence="2">
    <location>
        <begin position="36"/>
        <end position="156"/>
    </location>
</feature>
<organism evidence="3 4">
    <name type="scientific">Phenylobacterium soli</name>
    <dbReference type="NCBI Taxonomy" id="2170551"/>
    <lineage>
        <taxon>Bacteria</taxon>
        <taxon>Pseudomonadati</taxon>
        <taxon>Pseudomonadota</taxon>
        <taxon>Alphaproteobacteria</taxon>
        <taxon>Caulobacterales</taxon>
        <taxon>Caulobacteraceae</taxon>
        <taxon>Phenylobacterium</taxon>
    </lineage>
</organism>
<comment type="caution">
    <text evidence="3">The sequence shown here is derived from an EMBL/GenBank/DDBJ whole genome shotgun (WGS) entry which is preliminary data.</text>
</comment>
<reference evidence="4" key="1">
    <citation type="submission" date="2018-05" db="EMBL/GenBank/DDBJ databases">
        <authorList>
            <person name="Li X."/>
        </authorList>
    </citation>
    <scope>NUCLEOTIDE SEQUENCE [LARGE SCALE GENOMIC DNA]</scope>
    <source>
        <strain evidence="4">LX32</strain>
    </source>
</reference>
<evidence type="ECO:0000313" key="4">
    <source>
        <dbReference type="Proteomes" id="UP000249254"/>
    </source>
</evidence>
<evidence type="ECO:0000259" key="2">
    <source>
        <dbReference type="Pfam" id="PF13474"/>
    </source>
</evidence>
<dbReference type="AlphaFoldDB" id="A0A328AG81"/>
<gene>
    <name evidence="3" type="ORF">DJ017_02780</name>
</gene>
<name>A0A328AG81_9CAUL</name>
<dbReference type="RefSeq" id="WP_111527279.1">
    <property type="nucleotide sequence ID" value="NZ_JBHRSG010000005.1"/>
</dbReference>
<dbReference type="SUPFAM" id="SSF54427">
    <property type="entry name" value="NTF2-like"/>
    <property type="match status" value="1"/>
</dbReference>
<protein>
    <recommendedName>
        <fullName evidence="2">SnoaL-like domain-containing protein</fullName>
    </recommendedName>
</protein>
<dbReference type="Gene3D" id="3.10.450.50">
    <property type="match status" value="1"/>
</dbReference>
<dbReference type="OrthoDB" id="119950at2"/>
<feature type="signal peptide" evidence="1">
    <location>
        <begin position="1"/>
        <end position="21"/>
    </location>
</feature>
<dbReference type="Proteomes" id="UP000249254">
    <property type="component" value="Unassembled WGS sequence"/>
</dbReference>
<dbReference type="EMBL" id="QFYQ01000001">
    <property type="protein sequence ID" value="RAK53527.1"/>
    <property type="molecule type" value="Genomic_DNA"/>
</dbReference>
<proteinExistence type="predicted"/>
<keyword evidence="1" id="KW-0732">Signal</keyword>
<dbReference type="InterPro" id="IPR032710">
    <property type="entry name" value="NTF2-like_dom_sf"/>
</dbReference>